<evidence type="ECO:0000256" key="1">
    <source>
        <dbReference type="ARBA" id="ARBA00004146"/>
    </source>
</evidence>
<evidence type="ECO:0000256" key="10">
    <source>
        <dbReference type="ARBA" id="ARBA00023329"/>
    </source>
</evidence>
<feature type="transmembrane region" description="Helical" evidence="11">
    <location>
        <begin position="118"/>
        <end position="136"/>
    </location>
</feature>
<sequence>MSATHAHIHADLTAAERARLGRRARLLAGGSAAYNVLEAVVAITAGLVAGSVALVGFGLDSVVEVSSAVIILWQFSHRLPETRERRAQRAMAIAFGALSLFVLVESVRALVTGAEPEASPVGIGLTLASLLVMPFLSRAQRRTGRALGSAAVTADGTQTGLCAALSATTAVGLILNAAFGWSFADPVAALVISVVAAREAVLAWRGEGCCAPVGAGGHAPEDAAGGCGDGCTDGCCGHAPAAMKILTIAPREQPR</sequence>
<dbReference type="Proteomes" id="UP000198403">
    <property type="component" value="Unassembled WGS sequence"/>
</dbReference>
<evidence type="ECO:0000256" key="8">
    <source>
        <dbReference type="ARBA" id="ARBA00023018"/>
    </source>
</evidence>
<evidence type="ECO:0000259" key="12">
    <source>
        <dbReference type="Pfam" id="PF01545"/>
    </source>
</evidence>
<dbReference type="GO" id="GO:0031410">
    <property type="term" value="C:cytoplasmic vesicle"/>
    <property type="evidence" value="ECO:0007669"/>
    <property type="project" value="UniProtKB-KW"/>
</dbReference>
<evidence type="ECO:0000256" key="7">
    <source>
        <dbReference type="ARBA" id="ARBA00022989"/>
    </source>
</evidence>
<dbReference type="SUPFAM" id="SSF161111">
    <property type="entry name" value="Cation efflux protein transmembrane domain-like"/>
    <property type="match status" value="1"/>
</dbReference>
<evidence type="ECO:0000256" key="5">
    <source>
        <dbReference type="ARBA" id="ARBA00022753"/>
    </source>
</evidence>
<proteinExistence type="inferred from homology"/>
<evidence type="ECO:0000256" key="11">
    <source>
        <dbReference type="SAM" id="Phobius"/>
    </source>
</evidence>
<keyword evidence="6" id="KW-0862">Zinc</keyword>
<accession>A0A238W2D3</accession>
<gene>
    <name evidence="13" type="ORF">SAMN06272737_10646</name>
</gene>
<feature type="domain" description="Cation efflux protein transmembrane" evidence="12">
    <location>
        <begin position="92"/>
        <end position="200"/>
    </location>
</feature>
<name>A0A238W2D3_9ACTN</name>
<keyword evidence="14" id="KW-1185">Reference proteome</keyword>
<comment type="subcellular location">
    <subcellularLocation>
        <location evidence="2">Cytoplasmic vesicle</location>
        <location evidence="2">Secretory vesicle</location>
        <location evidence="2">Synaptic vesicle membrane</location>
        <topology evidence="2">Multi-pass membrane protein</topology>
    </subcellularLocation>
    <subcellularLocation>
        <location evidence="1">Early endosome membrane</location>
    </subcellularLocation>
</comment>
<dbReference type="Pfam" id="PF01545">
    <property type="entry name" value="Cation_efflux"/>
    <property type="match status" value="1"/>
</dbReference>
<dbReference type="GO" id="GO:0008324">
    <property type="term" value="F:monoatomic cation transmembrane transporter activity"/>
    <property type="evidence" value="ECO:0007669"/>
    <property type="project" value="InterPro"/>
</dbReference>
<keyword evidence="9 11" id="KW-0472">Membrane</keyword>
<dbReference type="PANTHER" id="PTHR31937:SF2">
    <property type="entry name" value="TRANSMEMBRANE PROTEIN 163"/>
    <property type="match status" value="1"/>
</dbReference>
<keyword evidence="5" id="KW-0967">Endosome</keyword>
<feature type="transmembrane region" description="Helical" evidence="11">
    <location>
        <begin position="87"/>
        <end position="106"/>
    </location>
</feature>
<dbReference type="InterPro" id="IPR027469">
    <property type="entry name" value="Cation_efflux_TMD_sf"/>
</dbReference>
<dbReference type="PANTHER" id="PTHR31937">
    <property type="entry name" value="TRANSMEMBRANE PROTEIN 163"/>
    <property type="match status" value="1"/>
</dbReference>
<keyword evidence="4 11" id="KW-0812">Transmembrane</keyword>
<keyword evidence="7 11" id="KW-1133">Transmembrane helix</keyword>
<protein>
    <submittedName>
        <fullName evidence="13">Cation efflux family protein</fullName>
    </submittedName>
</protein>
<dbReference type="AlphaFoldDB" id="A0A238W2D3"/>
<dbReference type="OrthoDB" id="9805136at2"/>
<comment type="similarity">
    <text evidence="3">Belongs to the TMEM163 family.</text>
</comment>
<evidence type="ECO:0000256" key="6">
    <source>
        <dbReference type="ARBA" id="ARBA00022833"/>
    </source>
</evidence>
<evidence type="ECO:0000256" key="4">
    <source>
        <dbReference type="ARBA" id="ARBA00022692"/>
    </source>
</evidence>
<reference evidence="13 14" key="1">
    <citation type="submission" date="2017-06" db="EMBL/GenBank/DDBJ databases">
        <authorList>
            <person name="Kim H.J."/>
            <person name="Triplett B.A."/>
        </authorList>
    </citation>
    <scope>NUCLEOTIDE SEQUENCE [LARGE SCALE GENOMIC DNA]</scope>
    <source>
        <strain evidence="13 14">DSM 44272</strain>
    </source>
</reference>
<organism evidence="13 14">
    <name type="scientific">Blastococcus mobilis</name>
    <dbReference type="NCBI Taxonomy" id="1938746"/>
    <lineage>
        <taxon>Bacteria</taxon>
        <taxon>Bacillati</taxon>
        <taxon>Actinomycetota</taxon>
        <taxon>Actinomycetes</taxon>
        <taxon>Geodermatophilales</taxon>
        <taxon>Geodermatophilaceae</taxon>
        <taxon>Blastococcus</taxon>
    </lineage>
</organism>
<evidence type="ECO:0000256" key="2">
    <source>
        <dbReference type="ARBA" id="ARBA00004644"/>
    </source>
</evidence>
<dbReference type="Gene3D" id="1.20.1510.10">
    <property type="entry name" value="Cation efflux protein transmembrane domain"/>
    <property type="match status" value="1"/>
</dbReference>
<feature type="transmembrane region" description="Helical" evidence="11">
    <location>
        <begin position="26"/>
        <end position="48"/>
    </location>
</feature>
<evidence type="ECO:0000313" key="13">
    <source>
        <dbReference type="EMBL" id="SNR40720.1"/>
    </source>
</evidence>
<keyword evidence="10" id="KW-0968">Cytoplasmic vesicle</keyword>
<feature type="transmembrane region" description="Helical" evidence="11">
    <location>
        <begin position="54"/>
        <end position="75"/>
    </location>
</feature>
<dbReference type="InterPro" id="IPR026765">
    <property type="entry name" value="Tmem163"/>
</dbReference>
<dbReference type="GO" id="GO:0016020">
    <property type="term" value="C:membrane"/>
    <property type="evidence" value="ECO:0007669"/>
    <property type="project" value="InterPro"/>
</dbReference>
<dbReference type="InterPro" id="IPR058533">
    <property type="entry name" value="Cation_efflux_TM"/>
</dbReference>
<evidence type="ECO:0000256" key="9">
    <source>
        <dbReference type="ARBA" id="ARBA00023136"/>
    </source>
</evidence>
<keyword evidence="8" id="KW-0770">Synapse</keyword>
<dbReference type="RefSeq" id="WP_089335866.1">
    <property type="nucleotide sequence ID" value="NZ_FZNO01000006.1"/>
</dbReference>
<evidence type="ECO:0000313" key="14">
    <source>
        <dbReference type="Proteomes" id="UP000198403"/>
    </source>
</evidence>
<evidence type="ECO:0000256" key="3">
    <source>
        <dbReference type="ARBA" id="ARBA00008731"/>
    </source>
</evidence>
<dbReference type="EMBL" id="FZNO01000006">
    <property type="protein sequence ID" value="SNR40720.1"/>
    <property type="molecule type" value="Genomic_DNA"/>
</dbReference>